<evidence type="ECO:0000313" key="1">
    <source>
        <dbReference type="EMBL" id="AYD90289.1"/>
    </source>
</evidence>
<reference evidence="1 2" key="1">
    <citation type="submission" date="2018-09" db="EMBL/GenBank/DDBJ databases">
        <authorList>
            <person name="Li J."/>
        </authorList>
    </citation>
    <scope>NUCLEOTIDE SEQUENCE [LARGE SCALE GENOMIC DNA]</scope>
    <source>
        <strain evidence="1 2">2129</strain>
    </source>
</reference>
<evidence type="ECO:0000313" key="2">
    <source>
        <dbReference type="Proteomes" id="UP000273001"/>
    </source>
</evidence>
<keyword evidence="2" id="KW-1185">Reference proteome</keyword>
<name>A0ABM6Z4P6_9ACTO</name>
<organism evidence="1 2">
    <name type="scientific">Actinomyces lilanjuaniae</name>
    <dbReference type="NCBI Taxonomy" id="2321394"/>
    <lineage>
        <taxon>Bacteria</taxon>
        <taxon>Bacillati</taxon>
        <taxon>Actinomycetota</taxon>
        <taxon>Actinomycetes</taxon>
        <taxon>Actinomycetales</taxon>
        <taxon>Actinomycetaceae</taxon>
        <taxon>Actinomyces</taxon>
    </lineage>
</organism>
<gene>
    <name evidence="1" type="ORF">D5R93_10250</name>
</gene>
<protein>
    <submittedName>
        <fullName evidence="1">Uncharacterized protein</fullName>
    </submittedName>
</protein>
<accession>A0ABM6Z4P6</accession>
<dbReference type="EMBL" id="CP032514">
    <property type="protein sequence ID" value="AYD90289.1"/>
    <property type="molecule type" value="Genomic_DNA"/>
</dbReference>
<sequence>MPGSWWTEPPSILTGIVSGDYRQRPSAALPVPPPALTLVDPASGGGSTAYAPVALAVSGCRPCDGDLSG</sequence>
<proteinExistence type="predicted"/>
<dbReference type="Proteomes" id="UP000273001">
    <property type="component" value="Chromosome"/>
</dbReference>